<dbReference type="InterPro" id="IPR036390">
    <property type="entry name" value="WH_DNA-bd_sf"/>
</dbReference>
<sequence length="297" mass="32974">MYSFEQLKLFVAVCECGSFSAAARKYRRAQSGVSQAVSNLEITFNQILFDRSGNIPVLTPAGEALLPMAKTILLQQQRLDQKLMALETAEEHELVIAVEESLLDNCLLAELCALADSHPMATINVVAASTFDIKAMFSEGRAHIGVVYADGTMLEDAEFKTIGYNRFVTLAAPTHPLASQKTVSDTDLRNYRQLAHRSSVGKELWFSYAISPQVWYANTHQLMLEMAANGLGWALVPERLARSSVERGELQILNIAFEPDGWVTTVDVVESRRHQSGPVRQAAMEIIARAFDSYRFV</sequence>
<dbReference type="Pfam" id="PF03466">
    <property type="entry name" value="LysR_substrate"/>
    <property type="match status" value="1"/>
</dbReference>
<evidence type="ECO:0000256" key="3">
    <source>
        <dbReference type="ARBA" id="ARBA00023125"/>
    </source>
</evidence>
<dbReference type="EMBL" id="LDOT01000001">
    <property type="protein sequence ID" value="KLV09520.1"/>
    <property type="molecule type" value="Genomic_DNA"/>
</dbReference>
<comment type="caution">
    <text evidence="6">The sequence shown here is derived from an EMBL/GenBank/DDBJ whole genome shotgun (WGS) entry which is preliminary data.</text>
</comment>
<dbReference type="CDD" id="cd05466">
    <property type="entry name" value="PBP2_LTTR_substrate"/>
    <property type="match status" value="1"/>
</dbReference>
<proteinExistence type="inferred from homology"/>
<keyword evidence="2" id="KW-0805">Transcription regulation</keyword>
<dbReference type="PANTHER" id="PTHR30126">
    <property type="entry name" value="HTH-TYPE TRANSCRIPTIONAL REGULATOR"/>
    <property type="match status" value="1"/>
</dbReference>
<dbReference type="PANTHER" id="PTHR30126:SF91">
    <property type="entry name" value="LYSR FAMILY TRANSCRIPTIONAL REGULATOR"/>
    <property type="match status" value="1"/>
</dbReference>
<dbReference type="Proteomes" id="UP000036097">
    <property type="component" value="Unassembled WGS sequence"/>
</dbReference>
<comment type="similarity">
    <text evidence="1">Belongs to the LysR transcriptional regulatory family.</text>
</comment>
<evidence type="ECO:0000313" key="6">
    <source>
        <dbReference type="EMBL" id="KLV09520.1"/>
    </source>
</evidence>
<dbReference type="STRING" id="1195763.ABT56_00030"/>
<keyword evidence="4" id="KW-0804">Transcription</keyword>
<evidence type="ECO:0000256" key="4">
    <source>
        <dbReference type="ARBA" id="ARBA00023163"/>
    </source>
</evidence>
<dbReference type="OrthoDB" id="196624at2"/>
<name>A0A0J1HD03_9GAMM</name>
<accession>A0A0J1HD03</accession>
<dbReference type="AlphaFoldDB" id="A0A0J1HD03"/>
<keyword evidence="3" id="KW-0238">DNA-binding</keyword>
<evidence type="ECO:0000256" key="2">
    <source>
        <dbReference type="ARBA" id="ARBA00023015"/>
    </source>
</evidence>
<protein>
    <submittedName>
        <fullName evidence="6">LysR family transcriptional regulator</fullName>
    </submittedName>
</protein>
<dbReference type="GO" id="GO:0003700">
    <property type="term" value="F:DNA-binding transcription factor activity"/>
    <property type="evidence" value="ECO:0007669"/>
    <property type="project" value="InterPro"/>
</dbReference>
<dbReference type="Gene3D" id="3.40.190.290">
    <property type="match status" value="1"/>
</dbReference>
<reference evidence="6 7" key="1">
    <citation type="submission" date="2015-05" db="EMBL/GenBank/DDBJ databases">
        <title>Photobacterium galathea sp. nov.</title>
        <authorList>
            <person name="Machado H."/>
            <person name="Gram L."/>
        </authorList>
    </citation>
    <scope>NUCLEOTIDE SEQUENCE [LARGE SCALE GENOMIC DNA]</scope>
    <source>
        <strain evidence="6 7">CGMCC 1.12159</strain>
    </source>
</reference>
<keyword evidence="7" id="KW-1185">Reference proteome</keyword>
<dbReference type="InterPro" id="IPR005119">
    <property type="entry name" value="LysR_subst-bd"/>
</dbReference>
<dbReference type="PATRIC" id="fig|1195763.3.peg.5"/>
<dbReference type="PROSITE" id="PS50931">
    <property type="entry name" value="HTH_LYSR"/>
    <property type="match status" value="1"/>
</dbReference>
<dbReference type="InterPro" id="IPR000847">
    <property type="entry name" value="LysR_HTH_N"/>
</dbReference>
<organism evidence="6 7">
    <name type="scientific">Photobacterium aquae</name>
    <dbReference type="NCBI Taxonomy" id="1195763"/>
    <lineage>
        <taxon>Bacteria</taxon>
        <taxon>Pseudomonadati</taxon>
        <taxon>Pseudomonadota</taxon>
        <taxon>Gammaproteobacteria</taxon>
        <taxon>Vibrionales</taxon>
        <taxon>Vibrionaceae</taxon>
        <taxon>Photobacterium</taxon>
    </lineage>
</organism>
<dbReference type="SUPFAM" id="SSF53850">
    <property type="entry name" value="Periplasmic binding protein-like II"/>
    <property type="match status" value="1"/>
</dbReference>
<evidence type="ECO:0000313" key="7">
    <source>
        <dbReference type="Proteomes" id="UP000036097"/>
    </source>
</evidence>
<dbReference type="Gene3D" id="1.10.10.10">
    <property type="entry name" value="Winged helix-like DNA-binding domain superfamily/Winged helix DNA-binding domain"/>
    <property type="match status" value="1"/>
</dbReference>
<evidence type="ECO:0000256" key="1">
    <source>
        <dbReference type="ARBA" id="ARBA00009437"/>
    </source>
</evidence>
<dbReference type="RefSeq" id="WP_047876808.1">
    <property type="nucleotide sequence ID" value="NZ_LDOT01000001.1"/>
</dbReference>
<dbReference type="GO" id="GO:0000976">
    <property type="term" value="F:transcription cis-regulatory region binding"/>
    <property type="evidence" value="ECO:0007669"/>
    <property type="project" value="TreeGrafter"/>
</dbReference>
<evidence type="ECO:0000259" key="5">
    <source>
        <dbReference type="PROSITE" id="PS50931"/>
    </source>
</evidence>
<dbReference type="Pfam" id="PF00126">
    <property type="entry name" value="HTH_1"/>
    <property type="match status" value="1"/>
</dbReference>
<dbReference type="SUPFAM" id="SSF46785">
    <property type="entry name" value="Winged helix' DNA-binding domain"/>
    <property type="match status" value="1"/>
</dbReference>
<dbReference type="InterPro" id="IPR036388">
    <property type="entry name" value="WH-like_DNA-bd_sf"/>
</dbReference>
<gene>
    <name evidence="6" type="ORF">ABT56_00030</name>
</gene>
<feature type="domain" description="HTH lysR-type" evidence="5">
    <location>
        <begin position="1"/>
        <end position="59"/>
    </location>
</feature>